<dbReference type="EMBL" id="JAEPCM010000016">
    <property type="protein sequence ID" value="MCG7944800.1"/>
    <property type="molecule type" value="Genomic_DNA"/>
</dbReference>
<feature type="signal peptide" evidence="1">
    <location>
        <begin position="1"/>
        <end position="19"/>
    </location>
</feature>
<proteinExistence type="predicted"/>
<reference evidence="2" key="1">
    <citation type="journal article" date="2021" name="Proc. Natl. Acad. Sci. U.S.A.">
        <title>Global biogeography of chemosynthetic symbionts reveals both localized and globally distributed symbiont groups. .</title>
        <authorList>
            <person name="Osvatic J.T."/>
            <person name="Wilkins L.G.E."/>
            <person name="Leibrecht L."/>
            <person name="Leray M."/>
            <person name="Zauner S."/>
            <person name="Polzin J."/>
            <person name="Camacho Y."/>
            <person name="Gros O."/>
            <person name="van Gils J.A."/>
            <person name="Eisen J.A."/>
            <person name="Petersen J.M."/>
            <person name="Yuen B."/>
        </authorList>
    </citation>
    <scope>NUCLEOTIDE SEQUENCE</scope>
    <source>
        <strain evidence="2">MAGclacostrist064TRANS</strain>
    </source>
</reference>
<gene>
    <name evidence="2" type="ORF">JAZ07_00480</name>
</gene>
<sequence>MLKKLITAGLIATATVASAEEPKPNDWVCFNTSTFDIDFSLDSDMIKTLHIMTNMRGGQYKYTDPFSQTTIETAFGDKHLDISITGPRVEDTLLVCNAYQEFNE</sequence>
<dbReference type="AlphaFoldDB" id="A0A9E4K818"/>
<keyword evidence="1" id="KW-0732">Signal</keyword>
<feature type="chain" id="PRO_5039658983" evidence="1">
    <location>
        <begin position="20"/>
        <end position="104"/>
    </location>
</feature>
<evidence type="ECO:0000313" key="3">
    <source>
        <dbReference type="Proteomes" id="UP000886667"/>
    </source>
</evidence>
<name>A0A9E4K818_9GAMM</name>
<accession>A0A9E4K818</accession>
<dbReference type="Proteomes" id="UP000886667">
    <property type="component" value="Unassembled WGS sequence"/>
</dbReference>
<organism evidence="2 3">
    <name type="scientific">Candidatus Thiodiazotropha taylori</name>
    <dbReference type="NCBI Taxonomy" id="2792791"/>
    <lineage>
        <taxon>Bacteria</taxon>
        <taxon>Pseudomonadati</taxon>
        <taxon>Pseudomonadota</taxon>
        <taxon>Gammaproteobacteria</taxon>
        <taxon>Chromatiales</taxon>
        <taxon>Sedimenticolaceae</taxon>
        <taxon>Candidatus Thiodiazotropha</taxon>
    </lineage>
</organism>
<evidence type="ECO:0000313" key="2">
    <source>
        <dbReference type="EMBL" id="MCG7944800.1"/>
    </source>
</evidence>
<protein>
    <submittedName>
        <fullName evidence="2">Uncharacterized protein</fullName>
    </submittedName>
</protein>
<comment type="caution">
    <text evidence="2">The sequence shown here is derived from an EMBL/GenBank/DDBJ whole genome shotgun (WGS) entry which is preliminary data.</text>
</comment>
<evidence type="ECO:0000256" key="1">
    <source>
        <dbReference type="SAM" id="SignalP"/>
    </source>
</evidence>